<dbReference type="InterPro" id="IPR000210">
    <property type="entry name" value="BTB/POZ_dom"/>
</dbReference>
<dbReference type="CDD" id="cd18186">
    <property type="entry name" value="BTB_POZ_ZBTB_KLHL-like"/>
    <property type="match status" value="1"/>
</dbReference>
<keyword evidence="4" id="KW-1185">Reference proteome</keyword>
<evidence type="ECO:0000313" key="3">
    <source>
        <dbReference type="EMBL" id="GJJ10916.1"/>
    </source>
</evidence>
<reference evidence="3" key="1">
    <citation type="submission" date="2021-10" db="EMBL/GenBank/DDBJ databases">
        <title>De novo Genome Assembly of Clathrus columnatus (Basidiomycota, Fungi) Using Illumina and Nanopore Sequence Data.</title>
        <authorList>
            <person name="Ogiso-Tanaka E."/>
            <person name="Itagaki H."/>
            <person name="Hosoya T."/>
            <person name="Hosaka K."/>
        </authorList>
    </citation>
    <scope>NUCLEOTIDE SEQUENCE</scope>
    <source>
        <strain evidence="3">MO-923</strain>
    </source>
</reference>
<dbReference type="Proteomes" id="UP001050691">
    <property type="component" value="Unassembled WGS sequence"/>
</dbReference>
<dbReference type="AlphaFoldDB" id="A0AAV5AD37"/>
<comment type="caution">
    <text evidence="3">The sequence shown here is derived from an EMBL/GenBank/DDBJ whole genome shotgun (WGS) entry which is preliminary data.</text>
</comment>
<accession>A0AAV5AD37</accession>
<evidence type="ECO:0000256" key="1">
    <source>
        <dbReference type="SAM" id="MobiDB-lite"/>
    </source>
</evidence>
<feature type="region of interest" description="Disordered" evidence="1">
    <location>
        <begin position="73"/>
        <end position="97"/>
    </location>
</feature>
<evidence type="ECO:0000313" key="4">
    <source>
        <dbReference type="Proteomes" id="UP001050691"/>
    </source>
</evidence>
<proteinExistence type="predicted"/>
<gene>
    <name evidence="3" type="ORF">Clacol_005144</name>
</gene>
<dbReference type="EMBL" id="BPWL01000006">
    <property type="protein sequence ID" value="GJJ10916.1"/>
    <property type="molecule type" value="Genomic_DNA"/>
</dbReference>
<dbReference type="InterPro" id="IPR011333">
    <property type="entry name" value="SKP1/BTB/POZ_sf"/>
</dbReference>
<dbReference type="Gene3D" id="3.30.710.10">
    <property type="entry name" value="Potassium Channel Kv1.1, Chain A"/>
    <property type="match status" value="1"/>
</dbReference>
<dbReference type="SMART" id="SM00225">
    <property type="entry name" value="BTB"/>
    <property type="match status" value="1"/>
</dbReference>
<sequence length="510" mass="56850">MTPDSNEDINLASPLTSSFQDQFVSTARRHHDLWFDDGSIVLRANNPTTLFRVHRAMLARHSEVFRNMFAIPQPQSQPRARTISSQESRSGTGTQHHKLSLSVDFVKEPIKEVRMMGSLSRRLSVMGAKTDSLGPLKTNEKTEGGHVLLKSDTFGDIDGALQNNSKEDDFDDAKAEIIEGCEVIDMYDSSQDVASLLHALYDGPQWSDNSPADFSIVSGVLRLAHKYLIDVLRSKALEHLHQAWPMSLQGWDLREEMVRERSGLGNNVGSKGLENECHPGQSVTTMTGEGRFPHPIRVINLARIANAPSLLPSAFYELSRLTFSQIFEGMQTFHLVSNAEMTLSPSDVQKLSMGKEQSHQAVTSLITNLGNVRCSMTGGGGVSGVKMWSCALGYGHNYSPQSLIFNPSSSVPQKFHHSHSHSTCHSPVSCRKDFAELVELATQHYLFDRERGHTDPLYVADELGQLKSAEYSECRACAVALECWSMRERERMWKVLPAWFRLGSGWESLT</sequence>
<organism evidence="3 4">
    <name type="scientific">Clathrus columnatus</name>
    <dbReference type="NCBI Taxonomy" id="1419009"/>
    <lineage>
        <taxon>Eukaryota</taxon>
        <taxon>Fungi</taxon>
        <taxon>Dikarya</taxon>
        <taxon>Basidiomycota</taxon>
        <taxon>Agaricomycotina</taxon>
        <taxon>Agaricomycetes</taxon>
        <taxon>Phallomycetidae</taxon>
        <taxon>Phallales</taxon>
        <taxon>Clathraceae</taxon>
        <taxon>Clathrus</taxon>
    </lineage>
</organism>
<dbReference type="SUPFAM" id="SSF54695">
    <property type="entry name" value="POZ domain"/>
    <property type="match status" value="1"/>
</dbReference>
<name>A0AAV5AD37_9AGAM</name>
<feature type="compositionally biased region" description="Polar residues" evidence="1">
    <location>
        <begin position="73"/>
        <end position="94"/>
    </location>
</feature>
<feature type="domain" description="BTB" evidence="2">
    <location>
        <begin position="38"/>
        <end position="69"/>
    </location>
</feature>
<dbReference type="PROSITE" id="PS50097">
    <property type="entry name" value="BTB"/>
    <property type="match status" value="1"/>
</dbReference>
<protein>
    <recommendedName>
        <fullName evidence="2">BTB domain-containing protein</fullName>
    </recommendedName>
</protein>
<evidence type="ECO:0000259" key="2">
    <source>
        <dbReference type="PROSITE" id="PS50097"/>
    </source>
</evidence>